<organism evidence="1 2">
    <name type="scientific">Mycobacteroides abscessus MAB_030201_1075</name>
    <dbReference type="NCBI Taxonomy" id="1335410"/>
    <lineage>
        <taxon>Bacteria</taxon>
        <taxon>Bacillati</taxon>
        <taxon>Actinomycetota</taxon>
        <taxon>Actinomycetes</taxon>
        <taxon>Mycobacteriales</taxon>
        <taxon>Mycobacteriaceae</taxon>
        <taxon>Mycobacteroides</taxon>
        <taxon>Mycobacteroides abscessus</taxon>
    </lineage>
</organism>
<reference evidence="1 2" key="1">
    <citation type="submission" date="2014-01" db="EMBL/GenBank/DDBJ databases">
        <authorList>
            <person name="Zelazny A."/>
            <person name="Olivier K."/>
            <person name="Sampaio E.P."/>
            <person name="Holland S.M."/>
            <person name="Tallon L.J."/>
            <person name="Sadzewicz L.K."/>
            <person name="Sengamalay N."/>
            <person name="Fraser C.M."/>
            <person name="Hine E."/>
            <person name="Shefchek K.A."/>
            <person name="Das S.P."/>
            <person name="Shallom S.J."/>
            <person name="Agrawal S."/>
            <person name="Tettelin H."/>
        </authorList>
    </citation>
    <scope>NUCLEOTIDE SEQUENCE [LARGE SCALE GENOMIC DNA]</scope>
    <source>
        <strain evidence="1 2">MAB_030201_1075</strain>
    </source>
</reference>
<dbReference type="GO" id="GO:0050385">
    <property type="term" value="F:ureidoglycolate lyase activity"/>
    <property type="evidence" value="ECO:0007669"/>
    <property type="project" value="UniProtKB-EC"/>
</dbReference>
<sequence>MFNRNFDNIAGSQIAVGELTGAPRTAGSDHVTRLQRVVSRNVRDEFGYRVNEIARTVILA</sequence>
<protein>
    <submittedName>
        <fullName evidence="1">Ureidoglycolate lyase domain protein</fullName>
        <ecNumber evidence="1">4.3.2.3</ecNumber>
    </submittedName>
</protein>
<dbReference type="EMBL" id="JAOX01000001">
    <property type="protein sequence ID" value="ETZ86581.1"/>
    <property type="molecule type" value="Genomic_DNA"/>
</dbReference>
<evidence type="ECO:0000313" key="2">
    <source>
        <dbReference type="Proteomes" id="UP000019854"/>
    </source>
</evidence>
<dbReference type="EC" id="4.3.2.3" evidence="1"/>
<comment type="caution">
    <text evidence="1">The sequence shown here is derived from an EMBL/GenBank/DDBJ whole genome shotgun (WGS) entry which is preliminary data.</text>
</comment>
<proteinExistence type="predicted"/>
<accession>A0A829PLZ1</accession>
<dbReference type="Proteomes" id="UP000019854">
    <property type="component" value="Unassembled WGS sequence"/>
</dbReference>
<name>A0A829PLZ1_9MYCO</name>
<keyword evidence="1" id="KW-0456">Lyase</keyword>
<gene>
    <name evidence="1" type="ORF">L829_0119</name>
</gene>
<dbReference type="AlphaFoldDB" id="A0A829PLZ1"/>
<evidence type="ECO:0000313" key="1">
    <source>
        <dbReference type="EMBL" id="ETZ86581.1"/>
    </source>
</evidence>